<keyword evidence="3" id="KW-0408">Iron</keyword>
<dbReference type="InterPro" id="IPR001810">
    <property type="entry name" value="F-box_dom"/>
</dbReference>
<dbReference type="EMBL" id="JAOYFB010000002">
    <property type="protein sequence ID" value="KAK4008262.1"/>
    <property type="molecule type" value="Genomic_DNA"/>
</dbReference>
<dbReference type="PANTHER" id="PTHR23123">
    <property type="entry name" value="PHD/F-BOX CONTAINING PROTEIN"/>
    <property type="match status" value="1"/>
</dbReference>
<dbReference type="PROSITE" id="PS51184">
    <property type="entry name" value="JMJC"/>
    <property type="match status" value="1"/>
</dbReference>
<comment type="caution">
    <text evidence="8">The sequence shown here is derived from an EMBL/GenBank/DDBJ whole genome shotgun (WGS) entry which is preliminary data.</text>
</comment>
<keyword evidence="9" id="KW-1185">Reference proteome</keyword>
<proteinExistence type="predicted"/>
<dbReference type="SMART" id="SM00256">
    <property type="entry name" value="FBOX"/>
    <property type="match status" value="1"/>
</dbReference>
<dbReference type="CDD" id="cd22122">
    <property type="entry name" value="F-box_JHDM"/>
    <property type="match status" value="1"/>
</dbReference>
<dbReference type="InterPro" id="IPR003347">
    <property type="entry name" value="JmjC_dom"/>
</dbReference>
<evidence type="ECO:0000313" key="9">
    <source>
        <dbReference type="Proteomes" id="UP001234178"/>
    </source>
</evidence>
<dbReference type="Pfam" id="PF12937">
    <property type="entry name" value="F-box-like"/>
    <property type="match status" value="1"/>
</dbReference>
<dbReference type="Gene3D" id="1.20.58.1360">
    <property type="match status" value="1"/>
</dbReference>
<evidence type="ECO:0000256" key="6">
    <source>
        <dbReference type="SAM" id="MobiDB-lite"/>
    </source>
</evidence>
<dbReference type="Proteomes" id="UP001234178">
    <property type="component" value="Unassembled WGS sequence"/>
</dbReference>
<evidence type="ECO:0000256" key="1">
    <source>
        <dbReference type="ARBA" id="ARBA00022723"/>
    </source>
</evidence>
<feature type="domain" description="JmjC" evidence="7">
    <location>
        <begin position="185"/>
        <end position="334"/>
    </location>
</feature>
<sequence>MEDNSHPHSAKRGRKRNRGRGRTSGGSQRKRGGRNNNTDLDDDDDLDLEMAFSTLPSFSLDVKLSSDKFEHHFVQEMQGKDFTIAYIQKNGFSTPLLFKDKYGLDIKVPKSDFSVGDVRQCVGSRRMVDVMEVATQRNLEMTMKEWQQYYESPNKDRLLNVISLEFSHTKLEHMVHPPLIVSLLDWVEVMWPRALKALQKESTNAMDDMWYPKVQKYCLMSVAGCYTDFHIDFGGTSVWYHILKGSKVFWLIPPTERNLQLYEQWTLSGKQSDIFFGDLVEKCGRVNLEAGNTFLIPSGWIHAVYTPSDSLVFGGNFLHSFAIENQLRIAQLEDSTRVPAKFRFPFYTEMLWYVLERYVYTLLGKDHLDLSQLQQGQTPVEKAIQSQQPHVHLTASELHGLRAIVLYLHSLAPTRKNVPDLLVNPVALIQDVRTLVEQHRKDQSHLAITGVPVVRVEQPTNSKSKKLLPSSSSIATSLAHKMDIACNSSRSSVPQITPGCSSSHVSVIVKREVIDIKLEHVVPKNEVHVAIKKEEPVEQSQEPDSNTVVVTEVRYPPSKMESPFPHLRDQLRQQQQQDMAKKMRQSVVMRHTTVGRIDSQVQRRKASGVLLGQLSEKLELILRPEVLIPVFQHLSIADLLVCMQVCRSWNRYSIDPSLWKLMDLSHRQLTPIMLAGIIRRQPRCLVMDWSSFSHQQCAWLMDRLPNLTTLSMQGCNASVLDALKLPSLTPAALSRAFQPKLTVLDLSWVSGLNDILIEKFILPSSLHRLSNIRQLALAGSQLTDKSLIAFATSFPALDSLCLAYCLQLTSHGLRSMLVANNGQLNRIDLMGCTQLLSFDYPMLQKELCLINPRLCLAEDITSDSQPIHRCFRLS</sequence>
<reference evidence="8 9" key="1">
    <citation type="journal article" date="2023" name="Nucleic Acids Res.">
        <title>The hologenome of Daphnia magna reveals possible DNA methylation and microbiome-mediated evolution of the host genome.</title>
        <authorList>
            <person name="Chaturvedi A."/>
            <person name="Li X."/>
            <person name="Dhandapani V."/>
            <person name="Marshall H."/>
            <person name="Kissane S."/>
            <person name="Cuenca-Cambronero M."/>
            <person name="Asole G."/>
            <person name="Calvet F."/>
            <person name="Ruiz-Romero M."/>
            <person name="Marangio P."/>
            <person name="Guigo R."/>
            <person name="Rago D."/>
            <person name="Mirbahai L."/>
            <person name="Eastwood N."/>
            <person name="Colbourne J.K."/>
            <person name="Zhou J."/>
            <person name="Mallon E."/>
            <person name="Orsini L."/>
        </authorList>
    </citation>
    <scope>NUCLEOTIDE SEQUENCE [LARGE SCALE GENOMIC DNA]</scope>
    <source>
        <strain evidence="8">LRV0_1</strain>
    </source>
</reference>
<dbReference type="InterPro" id="IPR032675">
    <property type="entry name" value="LRR_dom_sf"/>
</dbReference>
<evidence type="ECO:0000256" key="2">
    <source>
        <dbReference type="ARBA" id="ARBA00023002"/>
    </source>
</evidence>
<gene>
    <name evidence="8" type="ORF">OUZ56_013409</name>
</gene>
<dbReference type="SUPFAM" id="SSF52047">
    <property type="entry name" value="RNI-like"/>
    <property type="match status" value="1"/>
</dbReference>
<dbReference type="Gene3D" id="3.80.10.10">
    <property type="entry name" value="Ribonuclease Inhibitor"/>
    <property type="match status" value="1"/>
</dbReference>
<evidence type="ECO:0000256" key="3">
    <source>
        <dbReference type="ARBA" id="ARBA00023004"/>
    </source>
</evidence>
<keyword evidence="4" id="KW-0805">Transcription regulation</keyword>
<keyword evidence="1" id="KW-0479">Metal-binding</keyword>
<dbReference type="SUPFAM" id="SSF51197">
    <property type="entry name" value="Clavaminate synthase-like"/>
    <property type="match status" value="1"/>
</dbReference>
<dbReference type="Gene3D" id="2.60.120.650">
    <property type="entry name" value="Cupin"/>
    <property type="match status" value="1"/>
</dbReference>
<accession>A0ABQ9Z5U9</accession>
<evidence type="ECO:0000256" key="5">
    <source>
        <dbReference type="ARBA" id="ARBA00023163"/>
    </source>
</evidence>
<evidence type="ECO:0000313" key="8">
    <source>
        <dbReference type="EMBL" id="KAK4008262.1"/>
    </source>
</evidence>
<dbReference type="SMART" id="SM00558">
    <property type="entry name" value="JmjC"/>
    <property type="match status" value="1"/>
</dbReference>
<feature type="region of interest" description="Disordered" evidence="6">
    <location>
        <begin position="1"/>
        <end position="43"/>
    </location>
</feature>
<keyword evidence="2" id="KW-0560">Oxidoreductase</keyword>
<protein>
    <recommendedName>
        <fullName evidence="7">JmjC domain-containing protein</fullName>
    </recommendedName>
</protein>
<organism evidence="8 9">
    <name type="scientific">Daphnia magna</name>
    <dbReference type="NCBI Taxonomy" id="35525"/>
    <lineage>
        <taxon>Eukaryota</taxon>
        <taxon>Metazoa</taxon>
        <taxon>Ecdysozoa</taxon>
        <taxon>Arthropoda</taxon>
        <taxon>Crustacea</taxon>
        <taxon>Branchiopoda</taxon>
        <taxon>Diplostraca</taxon>
        <taxon>Cladocera</taxon>
        <taxon>Anomopoda</taxon>
        <taxon>Daphniidae</taxon>
        <taxon>Daphnia</taxon>
    </lineage>
</organism>
<feature type="compositionally biased region" description="Basic residues" evidence="6">
    <location>
        <begin position="8"/>
        <end position="21"/>
    </location>
</feature>
<name>A0ABQ9Z5U9_9CRUS</name>
<dbReference type="InterPro" id="IPR050690">
    <property type="entry name" value="JHDM1_Histone_Demethylase"/>
</dbReference>
<keyword evidence="5" id="KW-0804">Transcription</keyword>
<dbReference type="CDD" id="cd21783">
    <property type="entry name" value="CTD_Jhd1-like"/>
    <property type="match status" value="1"/>
</dbReference>
<evidence type="ECO:0000259" key="7">
    <source>
        <dbReference type="PROSITE" id="PS51184"/>
    </source>
</evidence>
<evidence type="ECO:0000256" key="4">
    <source>
        <dbReference type="ARBA" id="ARBA00023015"/>
    </source>
</evidence>
<dbReference type="Pfam" id="PF02373">
    <property type="entry name" value="JmjC"/>
    <property type="match status" value="1"/>
</dbReference>